<dbReference type="AlphaFoldDB" id="A0AAD1XJZ2"/>
<dbReference type="GO" id="GO:0061630">
    <property type="term" value="F:ubiquitin protein ligase activity"/>
    <property type="evidence" value="ECO:0007669"/>
    <property type="project" value="UniProtKB-EC"/>
</dbReference>
<evidence type="ECO:0000256" key="1">
    <source>
        <dbReference type="ARBA" id="ARBA00000900"/>
    </source>
</evidence>
<comment type="catalytic activity">
    <reaction evidence="1">
        <text>S-ubiquitinyl-[E2 ubiquitin-conjugating enzyme]-L-cysteine + [acceptor protein]-L-lysine = [E2 ubiquitin-conjugating enzyme]-L-cysteine + N(6)-ubiquitinyl-[acceptor protein]-L-lysine.</text>
        <dbReference type="EC" id="2.3.2.27"/>
    </reaction>
</comment>
<evidence type="ECO:0000259" key="10">
    <source>
        <dbReference type="PROSITE" id="PS50089"/>
    </source>
</evidence>
<dbReference type="Pfam" id="PF26192">
    <property type="entry name" value="RNF157-like_N"/>
    <property type="match status" value="1"/>
</dbReference>
<dbReference type="PANTHER" id="PTHR22996">
    <property type="entry name" value="MAHOGUNIN"/>
    <property type="match status" value="1"/>
</dbReference>
<reference evidence="11" key="1">
    <citation type="submission" date="2023-07" db="EMBL/GenBank/DDBJ databases">
        <authorList>
            <consortium name="AG Swart"/>
            <person name="Singh M."/>
            <person name="Singh A."/>
            <person name="Seah K."/>
            <person name="Emmerich C."/>
        </authorList>
    </citation>
    <scope>NUCLEOTIDE SEQUENCE</scope>
    <source>
        <strain evidence="11">DP1</strain>
    </source>
</reference>
<dbReference type="SUPFAM" id="SSF57850">
    <property type="entry name" value="RING/U-box"/>
    <property type="match status" value="1"/>
</dbReference>
<keyword evidence="3" id="KW-0808">Transferase</keyword>
<dbReference type="InterPro" id="IPR001841">
    <property type="entry name" value="Znf_RING"/>
</dbReference>
<comment type="caution">
    <text evidence="11">The sequence shown here is derived from an EMBL/GenBank/DDBJ whole genome shotgun (WGS) entry which is preliminary data.</text>
</comment>
<evidence type="ECO:0000256" key="8">
    <source>
        <dbReference type="PROSITE-ProRule" id="PRU00175"/>
    </source>
</evidence>
<dbReference type="PROSITE" id="PS50089">
    <property type="entry name" value="ZF_RING_2"/>
    <property type="match status" value="1"/>
</dbReference>
<dbReference type="GO" id="GO:0008270">
    <property type="term" value="F:zinc ion binding"/>
    <property type="evidence" value="ECO:0007669"/>
    <property type="project" value="UniProtKB-KW"/>
</dbReference>
<evidence type="ECO:0000256" key="7">
    <source>
        <dbReference type="ARBA" id="ARBA00022833"/>
    </source>
</evidence>
<evidence type="ECO:0000256" key="4">
    <source>
        <dbReference type="ARBA" id="ARBA00022723"/>
    </source>
</evidence>
<dbReference type="InterPro" id="IPR013083">
    <property type="entry name" value="Znf_RING/FYVE/PHD"/>
</dbReference>
<keyword evidence="5 8" id="KW-0863">Zinc-finger</keyword>
<keyword evidence="7" id="KW-0862">Zinc</keyword>
<evidence type="ECO:0000256" key="5">
    <source>
        <dbReference type="ARBA" id="ARBA00022771"/>
    </source>
</evidence>
<keyword evidence="4" id="KW-0479">Metal-binding</keyword>
<dbReference type="Proteomes" id="UP001295684">
    <property type="component" value="Unassembled WGS sequence"/>
</dbReference>
<feature type="domain" description="RING-type" evidence="10">
    <location>
        <begin position="264"/>
        <end position="304"/>
    </location>
</feature>
<evidence type="ECO:0000313" key="12">
    <source>
        <dbReference type="Proteomes" id="UP001295684"/>
    </source>
</evidence>
<proteinExistence type="predicted"/>
<gene>
    <name evidence="11" type="ORF">ECRASSUSDP1_LOCUS15538</name>
</gene>
<dbReference type="EC" id="2.3.2.27" evidence="2"/>
<dbReference type="Pfam" id="PF13920">
    <property type="entry name" value="zf-C3HC4_3"/>
    <property type="match status" value="1"/>
</dbReference>
<protein>
    <recommendedName>
        <fullName evidence="2">RING-type E3 ubiquitin transferase</fullName>
        <ecNumber evidence="2">2.3.2.27</ecNumber>
    </recommendedName>
</protein>
<evidence type="ECO:0000256" key="2">
    <source>
        <dbReference type="ARBA" id="ARBA00012483"/>
    </source>
</evidence>
<sequence>MGNASSSGSDNYQSHSGRSQAHSHTTDDNNLPNRMPSNNHLHEYTKAAEDFLKQQKVKQLARERNINLHGKLIKSKLGLDIKTLVLKQSSKEQNRYYPRFKYSCTEDAKVSIYYCCKQMTNAEGVPMYFTIPSDLPSAGVIELEEGKNKMYEKIKSTSFDITKYESMPLFNSTVNYFPCVITLEPQARPTVGEDGVSDYQNLITYCVFEINKSTHMITLKPIKQVLVAFDMAFNLQQIYGINDAFEDKKEEDPAMLADDDSTTCVVCMTDEKNTVVMPCGHLCVCKDCATTIANQRSPDCPICRMKVKSFVPLNIDSIKSIDATKGGKGGEVGKGFEI</sequence>
<dbReference type="GO" id="GO:0005737">
    <property type="term" value="C:cytoplasm"/>
    <property type="evidence" value="ECO:0007669"/>
    <property type="project" value="TreeGrafter"/>
</dbReference>
<dbReference type="GO" id="GO:0016567">
    <property type="term" value="P:protein ubiquitination"/>
    <property type="evidence" value="ECO:0007669"/>
    <property type="project" value="TreeGrafter"/>
</dbReference>
<evidence type="ECO:0000313" key="11">
    <source>
        <dbReference type="EMBL" id="CAI2374186.1"/>
    </source>
</evidence>
<dbReference type="PANTHER" id="PTHR22996:SF0">
    <property type="entry name" value="RE60872P-RELATED"/>
    <property type="match status" value="1"/>
</dbReference>
<accession>A0AAD1XJZ2</accession>
<evidence type="ECO:0000256" key="6">
    <source>
        <dbReference type="ARBA" id="ARBA00022786"/>
    </source>
</evidence>
<evidence type="ECO:0000256" key="3">
    <source>
        <dbReference type="ARBA" id="ARBA00022679"/>
    </source>
</evidence>
<dbReference type="SMART" id="SM00184">
    <property type="entry name" value="RING"/>
    <property type="match status" value="1"/>
</dbReference>
<feature type="region of interest" description="Disordered" evidence="9">
    <location>
        <begin position="1"/>
        <end position="39"/>
    </location>
</feature>
<dbReference type="Gene3D" id="3.30.40.10">
    <property type="entry name" value="Zinc/RING finger domain, C3HC4 (zinc finger)"/>
    <property type="match status" value="1"/>
</dbReference>
<name>A0AAD1XJZ2_EUPCR</name>
<keyword evidence="6" id="KW-0833">Ubl conjugation pathway</keyword>
<evidence type="ECO:0000256" key="9">
    <source>
        <dbReference type="SAM" id="MobiDB-lite"/>
    </source>
</evidence>
<keyword evidence="12" id="KW-1185">Reference proteome</keyword>
<organism evidence="11 12">
    <name type="scientific">Euplotes crassus</name>
    <dbReference type="NCBI Taxonomy" id="5936"/>
    <lineage>
        <taxon>Eukaryota</taxon>
        <taxon>Sar</taxon>
        <taxon>Alveolata</taxon>
        <taxon>Ciliophora</taxon>
        <taxon>Intramacronucleata</taxon>
        <taxon>Spirotrichea</taxon>
        <taxon>Hypotrichia</taxon>
        <taxon>Euplotida</taxon>
        <taxon>Euplotidae</taxon>
        <taxon>Moneuplotes</taxon>
    </lineage>
</organism>
<dbReference type="EMBL" id="CAMPGE010015572">
    <property type="protein sequence ID" value="CAI2374186.1"/>
    <property type="molecule type" value="Genomic_DNA"/>
</dbReference>
<dbReference type="InterPro" id="IPR045194">
    <property type="entry name" value="MGRN1/RNF157-like"/>
</dbReference>
<dbReference type="InterPro" id="IPR058981">
    <property type="entry name" value="MGRN1/RNF157-like_N"/>
</dbReference>